<name>A0A4Y2I6Z9_ARAVE</name>
<dbReference type="PANTHER" id="PTHR46409:SF1">
    <property type="entry name" value="HTH PSQ-TYPE DOMAIN-CONTAINING PROTEIN"/>
    <property type="match status" value="1"/>
</dbReference>
<keyword evidence="2" id="KW-1185">Reference proteome</keyword>
<evidence type="ECO:0000313" key="1">
    <source>
        <dbReference type="EMBL" id="GBM73497.1"/>
    </source>
</evidence>
<dbReference type="AlphaFoldDB" id="A0A4Y2I6Z9"/>
<sequence length="100" mass="11229">MRGPMGEKISCFGKHPVIGFKSIDCQISTIDKSILSKDQLYLLYISMAMKSENGKEDLAARDPGPLSHSKWLTTANRTLRLYLSEESPTPELQEIVVFIL</sequence>
<gene>
    <name evidence="1" type="ORF">AVEN_6817_1</name>
</gene>
<dbReference type="EMBL" id="BGPR01002441">
    <property type="protein sequence ID" value="GBM73497.1"/>
    <property type="molecule type" value="Genomic_DNA"/>
</dbReference>
<dbReference type="Proteomes" id="UP000499080">
    <property type="component" value="Unassembled WGS sequence"/>
</dbReference>
<proteinExistence type="predicted"/>
<evidence type="ECO:0000313" key="2">
    <source>
        <dbReference type="Proteomes" id="UP000499080"/>
    </source>
</evidence>
<protein>
    <submittedName>
        <fullName evidence="1">Uncharacterized protein</fullName>
    </submittedName>
</protein>
<organism evidence="1 2">
    <name type="scientific">Araneus ventricosus</name>
    <name type="common">Orbweaver spider</name>
    <name type="synonym">Epeira ventricosa</name>
    <dbReference type="NCBI Taxonomy" id="182803"/>
    <lineage>
        <taxon>Eukaryota</taxon>
        <taxon>Metazoa</taxon>
        <taxon>Ecdysozoa</taxon>
        <taxon>Arthropoda</taxon>
        <taxon>Chelicerata</taxon>
        <taxon>Arachnida</taxon>
        <taxon>Araneae</taxon>
        <taxon>Araneomorphae</taxon>
        <taxon>Entelegynae</taxon>
        <taxon>Araneoidea</taxon>
        <taxon>Araneidae</taxon>
        <taxon>Araneus</taxon>
    </lineage>
</organism>
<accession>A0A4Y2I6Z9</accession>
<dbReference type="PANTHER" id="PTHR46409">
    <property type="entry name" value="HTH PSQ-TYPE DOMAIN-CONTAINING PROTEIN"/>
    <property type="match status" value="1"/>
</dbReference>
<reference evidence="1 2" key="1">
    <citation type="journal article" date="2019" name="Sci. Rep.">
        <title>Orb-weaving spider Araneus ventricosus genome elucidates the spidroin gene catalogue.</title>
        <authorList>
            <person name="Kono N."/>
            <person name="Nakamura H."/>
            <person name="Ohtoshi R."/>
            <person name="Moran D.A.P."/>
            <person name="Shinohara A."/>
            <person name="Yoshida Y."/>
            <person name="Fujiwara M."/>
            <person name="Mori M."/>
            <person name="Tomita M."/>
            <person name="Arakawa K."/>
        </authorList>
    </citation>
    <scope>NUCLEOTIDE SEQUENCE [LARGE SCALE GENOMIC DNA]</scope>
</reference>
<comment type="caution">
    <text evidence="1">The sequence shown here is derived from an EMBL/GenBank/DDBJ whole genome shotgun (WGS) entry which is preliminary data.</text>
</comment>